<gene>
    <name evidence="1" type="ORF">PEPS_40940</name>
</gene>
<evidence type="ECO:0000313" key="1">
    <source>
        <dbReference type="EMBL" id="BDD01814.1"/>
    </source>
</evidence>
<dbReference type="InterPro" id="IPR029040">
    <property type="entry name" value="RPABC4/Spt4"/>
</dbReference>
<dbReference type="SUPFAM" id="SSF63393">
    <property type="entry name" value="RNA polymerase subunits"/>
    <property type="match status" value="1"/>
</dbReference>
<evidence type="ECO:0000313" key="2">
    <source>
        <dbReference type="Proteomes" id="UP001354989"/>
    </source>
</evidence>
<protein>
    <submittedName>
        <fullName evidence="1">Uncharacterized protein</fullName>
    </submittedName>
</protein>
<proteinExistence type="predicted"/>
<sequence length="81" mass="9681">MIYDLKTKTLYRENGEKLKSCHCSSCKAWEEFRFIKHVQCPNCGKKILHTAEFQESDLAEFPEEEFCFKYQIGQENISFIY</sequence>
<accession>A0ABM7VLD7</accession>
<dbReference type="Proteomes" id="UP001354989">
    <property type="component" value="Plasmid pPP3"/>
</dbReference>
<keyword evidence="1" id="KW-0614">Plasmid</keyword>
<reference evidence="1 2" key="1">
    <citation type="submission" date="2021-12" db="EMBL/GenBank/DDBJ databases">
        <title>Genome sequencing of bacteria with rrn-lacking chromosome and rrn-plasmid.</title>
        <authorList>
            <person name="Anda M."/>
            <person name="Iwasaki W."/>
        </authorList>
    </citation>
    <scope>NUCLEOTIDE SEQUENCE [LARGE SCALE GENOMIC DNA]</scope>
    <source>
        <strain evidence="1 2">NBRC 101262</strain>
        <plasmid evidence="1 2">pPP3</plasmid>
    </source>
</reference>
<keyword evidence="2" id="KW-1185">Reference proteome</keyword>
<geneLocation type="plasmid" evidence="1 2">
    <name>pPP3</name>
</geneLocation>
<dbReference type="RefSeq" id="WP_332920199.1">
    <property type="nucleotide sequence ID" value="NZ_AP025295.1"/>
</dbReference>
<dbReference type="EMBL" id="AP025295">
    <property type="protein sequence ID" value="BDD01814.1"/>
    <property type="molecule type" value="Genomic_DNA"/>
</dbReference>
<organism evidence="1 2">
    <name type="scientific">Persicobacter psychrovividus</name>
    <dbReference type="NCBI Taxonomy" id="387638"/>
    <lineage>
        <taxon>Bacteria</taxon>
        <taxon>Pseudomonadati</taxon>
        <taxon>Bacteroidota</taxon>
        <taxon>Cytophagia</taxon>
        <taxon>Cytophagales</taxon>
        <taxon>Persicobacteraceae</taxon>
        <taxon>Persicobacter</taxon>
    </lineage>
</organism>
<name>A0ABM7VLD7_9BACT</name>